<proteinExistence type="predicted"/>
<evidence type="ECO:0000313" key="1">
    <source>
        <dbReference type="EMBL" id="AYD89878.1"/>
    </source>
</evidence>
<reference evidence="1 2" key="1">
    <citation type="submission" date="2018-09" db="EMBL/GenBank/DDBJ databases">
        <authorList>
            <person name="Li J."/>
        </authorList>
    </citation>
    <scope>NUCLEOTIDE SEQUENCE [LARGE SCALE GENOMIC DNA]</scope>
    <source>
        <strain evidence="1 2">2129</strain>
    </source>
</reference>
<sequence length="142" mass="15276">MGVFSAVLRAVRGAWRHGGARQPEEGASGETALYPGTQAVAEVLVRRRARVCGVLQAVTYSPAVGRPLLIGHLFDGTGRLDLVWLGQRRVVGIDPGQWLVAEGTVADGSPRPRIYNPAYELLGTPPEPYRDCYRGCRAVPGP</sequence>
<accession>A0ABN5PND3</accession>
<organism evidence="1 2">
    <name type="scientific">Actinomyces lilanjuaniae</name>
    <dbReference type="NCBI Taxonomy" id="2321394"/>
    <lineage>
        <taxon>Bacteria</taxon>
        <taxon>Bacillati</taxon>
        <taxon>Actinomycetota</taxon>
        <taxon>Actinomycetes</taxon>
        <taxon>Actinomycetales</taxon>
        <taxon>Actinomycetaceae</taxon>
        <taxon>Actinomyces</taxon>
    </lineage>
</organism>
<gene>
    <name evidence="1" type="ORF">D5R93_07305</name>
</gene>
<protein>
    <submittedName>
        <fullName evidence="1">Nucleotide-binding protein</fullName>
    </submittedName>
</protein>
<keyword evidence="2" id="KW-1185">Reference proteome</keyword>
<evidence type="ECO:0000313" key="2">
    <source>
        <dbReference type="Proteomes" id="UP000273001"/>
    </source>
</evidence>
<dbReference type="EMBL" id="CP032514">
    <property type="protein sequence ID" value="AYD89878.1"/>
    <property type="molecule type" value="Genomic_DNA"/>
</dbReference>
<name>A0ABN5PND3_9ACTO</name>
<dbReference type="Proteomes" id="UP000273001">
    <property type="component" value="Chromosome"/>
</dbReference>
<dbReference type="RefSeq" id="WP_119835154.1">
    <property type="nucleotide sequence ID" value="NZ_CP032514.1"/>
</dbReference>